<dbReference type="GO" id="GO:0003677">
    <property type="term" value="F:DNA binding"/>
    <property type="evidence" value="ECO:0007669"/>
    <property type="project" value="UniProtKB-KW"/>
</dbReference>
<dbReference type="PROSITE" id="PS51294">
    <property type="entry name" value="HTH_MYB"/>
    <property type="match status" value="1"/>
</dbReference>
<feature type="coiled-coil region" evidence="7">
    <location>
        <begin position="192"/>
        <end position="233"/>
    </location>
</feature>
<feature type="domain" description="Myb-like" evidence="9">
    <location>
        <begin position="78"/>
        <end position="128"/>
    </location>
</feature>
<feature type="compositionally biased region" description="Gly residues" evidence="8">
    <location>
        <begin position="441"/>
        <end position="458"/>
    </location>
</feature>
<reference evidence="11" key="1">
    <citation type="journal article" date="2021" name="Proc. Natl. Acad. Sci. U.S.A.">
        <title>Three genomes in the algal genus Volvox reveal the fate of a haploid sex-determining region after a transition to homothallism.</title>
        <authorList>
            <person name="Yamamoto K."/>
            <person name="Hamaji T."/>
            <person name="Kawai-Toyooka H."/>
            <person name="Matsuzaki R."/>
            <person name="Takahashi F."/>
            <person name="Nishimura Y."/>
            <person name="Kawachi M."/>
            <person name="Noguchi H."/>
            <person name="Minakuchi Y."/>
            <person name="Umen J.G."/>
            <person name="Toyoda A."/>
            <person name="Nozaki H."/>
        </authorList>
    </citation>
    <scope>NUCLEOTIDE SEQUENCE</scope>
    <source>
        <strain evidence="11">NIES-3780</strain>
    </source>
</reference>
<proteinExistence type="predicted"/>
<dbReference type="GO" id="GO:0005634">
    <property type="term" value="C:nucleus"/>
    <property type="evidence" value="ECO:0007669"/>
    <property type="project" value="UniProtKB-SubCell"/>
</dbReference>
<feature type="compositionally biased region" description="Low complexity" evidence="8">
    <location>
        <begin position="401"/>
        <end position="410"/>
    </location>
</feature>
<protein>
    <recommendedName>
        <fullName evidence="13">Myb-like domain-containing protein</fullName>
    </recommendedName>
</protein>
<dbReference type="PROSITE" id="PS50090">
    <property type="entry name" value="MYB_LIKE"/>
    <property type="match status" value="1"/>
</dbReference>
<feature type="compositionally biased region" description="Low complexity" evidence="8">
    <location>
        <begin position="819"/>
        <end position="831"/>
    </location>
</feature>
<dbReference type="PANTHER" id="PTHR47997">
    <property type="entry name" value="MYB DOMAIN PROTEIN 55"/>
    <property type="match status" value="1"/>
</dbReference>
<keyword evidence="2" id="KW-0677">Repeat</keyword>
<feature type="region of interest" description="Disordered" evidence="8">
    <location>
        <begin position="698"/>
        <end position="724"/>
    </location>
</feature>
<dbReference type="InterPro" id="IPR051953">
    <property type="entry name" value="Plant_SW-associated_TFs"/>
</dbReference>
<evidence type="ECO:0000256" key="6">
    <source>
        <dbReference type="ARBA" id="ARBA00023242"/>
    </source>
</evidence>
<accession>A0A8J4BEF5</accession>
<feature type="compositionally biased region" description="Gly residues" evidence="8">
    <location>
        <begin position="1168"/>
        <end position="1181"/>
    </location>
</feature>
<feature type="region of interest" description="Disordered" evidence="8">
    <location>
        <begin position="793"/>
        <end position="831"/>
    </location>
</feature>
<dbReference type="InterPro" id="IPR009057">
    <property type="entry name" value="Homeodomain-like_sf"/>
</dbReference>
<feature type="region of interest" description="Disordered" evidence="8">
    <location>
        <begin position="390"/>
        <end position="410"/>
    </location>
</feature>
<feature type="non-terminal residue" evidence="11">
    <location>
        <position position="1210"/>
    </location>
</feature>
<feature type="region of interest" description="Disordered" evidence="8">
    <location>
        <begin position="258"/>
        <end position="285"/>
    </location>
</feature>
<keyword evidence="7" id="KW-0175">Coiled coil</keyword>
<evidence type="ECO:0000256" key="1">
    <source>
        <dbReference type="ARBA" id="ARBA00004123"/>
    </source>
</evidence>
<gene>
    <name evidence="11" type="ORF">Vafri_14008</name>
</gene>
<dbReference type="EMBL" id="BNCO01000033">
    <property type="protein sequence ID" value="GIL59038.1"/>
    <property type="molecule type" value="Genomic_DNA"/>
</dbReference>
<keyword evidence="12" id="KW-1185">Reference proteome</keyword>
<dbReference type="CDD" id="cd00167">
    <property type="entry name" value="SANT"/>
    <property type="match status" value="1"/>
</dbReference>
<feature type="region of interest" description="Disordered" evidence="8">
    <location>
        <begin position="349"/>
        <end position="377"/>
    </location>
</feature>
<organism evidence="11 12">
    <name type="scientific">Volvox africanus</name>
    <dbReference type="NCBI Taxonomy" id="51714"/>
    <lineage>
        <taxon>Eukaryota</taxon>
        <taxon>Viridiplantae</taxon>
        <taxon>Chlorophyta</taxon>
        <taxon>core chlorophytes</taxon>
        <taxon>Chlorophyceae</taxon>
        <taxon>CS clade</taxon>
        <taxon>Chlamydomonadales</taxon>
        <taxon>Volvocaceae</taxon>
        <taxon>Volvox</taxon>
    </lineage>
</organism>
<feature type="compositionally biased region" description="Polar residues" evidence="8">
    <location>
        <begin position="354"/>
        <end position="364"/>
    </location>
</feature>
<feature type="region of interest" description="Disordered" evidence="8">
    <location>
        <begin position="1157"/>
        <end position="1183"/>
    </location>
</feature>
<feature type="compositionally biased region" description="Acidic residues" evidence="8">
    <location>
        <begin position="265"/>
        <end position="276"/>
    </location>
</feature>
<feature type="domain" description="HTH myb-type" evidence="10">
    <location>
        <begin position="78"/>
        <end position="132"/>
    </location>
</feature>
<evidence type="ECO:0000313" key="12">
    <source>
        <dbReference type="Proteomes" id="UP000747399"/>
    </source>
</evidence>
<evidence type="ECO:0008006" key="13">
    <source>
        <dbReference type="Google" id="ProtNLM"/>
    </source>
</evidence>
<name>A0A8J4BEF5_9CHLO</name>
<feature type="region of interest" description="Disordered" evidence="8">
    <location>
        <begin position="638"/>
        <end position="670"/>
    </location>
</feature>
<dbReference type="Pfam" id="PF00249">
    <property type="entry name" value="Myb_DNA-binding"/>
    <property type="match status" value="1"/>
</dbReference>
<dbReference type="AlphaFoldDB" id="A0A8J4BEF5"/>
<evidence type="ECO:0000256" key="7">
    <source>
        <dbReference type="SAM" id="Coils"/>
    </source>
</evidence>
<dbReference type="SMART" id="SM00717">
    <property type="entry name" value="SANT"/>
    <property type="match status" value="1"/>
</dbReference>
<keyword evidence="3" id="KW-0805">Transcription regulation</keyword>
<dbReference type="SUPFAM" id="SSF46689">
    <property type="entry name" value="Homeodomain-like"/>
    <property type="match status" value="1"/>
</dbReference>
<evidence type="ECO:0000256" key="3">
    <source>
        <dbReference type="ARBA" id="ARBA00023015"/>
    </source>
</evidence>
<keyword evidence="5" id="KW-0804">Transcription</keyword>
<evidence type="ECO:0000256" key="8">
    <source>
        <dbReference type="SAM" id="MobiDB-lite"/>
    </source>
</evidence>
<dbReference type="InterPro" id="IPR001005">
    <property type="entry name" value="SANT/Myb"/>
</dbReference>
<evidence type="ECO:0000256" key="2">
    <source>
        <dbReference type="ARBA" id="ARBA00022737"/>
    </source>
</evidence>
<dbReference type="Proteomes" id="UP000747399">
    <property type="component" value="Unassembled WGS sequence"/>
</dbReference>
<keyword evidence="4" id="KW-0238">DNA-binding</keyword>
<feature type="compositionally biased region" description="Basic and acidic residues" evidence="8">
    <location>
        <begin position="580"/>
        <end position="589"/>
    </location>
</feature>
<evidence type="ECO:0000256" key="4">
    <source>
        <dbReference type="ARBA" id="ARBA00023125"/>
    </source>
</evidence>
<sequence>DMGTMTAPVGPTFLSVPLDVLVNRDLDKNGLDLLETLHKTSAATSTTASADMLLEPASKKQKLQSEQPVDSAEAALLRAGRKKPPWTPTEQAVVAIKHCELGNRWTQIAAYLPLRSENDVKNIWHSTLRCKDTQKRSFLRTYALAVHDHAYDYATRKAMFDIAVRQCGPPPPQASEMITRVQLLMDHPELQVAMQQQHIQQQEQQLLQQQQQQQDQLAQLTQLLQKRDELQQHQQLAHLAQLQQLQQQHPQLMLLQQQHQQLDGDGQDGDEPEQNDSDQRKSAAATAAALASKANDQGLVDVRRLLQSRDKFGSGKYDEKYNDSYMNMDRAVDDVLATELERTHLAQLQAQAQGSGSHRNQASNEPHDPLRGNSDSGVSALRRYNAAMQGQAGNSSGGGAAPAAANAGYPGPQSDAIPTALANMAAAVSAAVAGDAPGVGGGGPNGGGGGAGGGGGDALPGTSRQPGVQLPALGNLLALLYKFNAEHPKQSGWPVNGGGGEEEGDPRAAPVSDSQMVIDGIDGPSRALGNTTAVNNAASPIDDDDERGSGKANTSAAVTMGSQGAQPLALRPLALRPLQPKREREHDAKDDDEDGNEGAPSTGDRSAEGSPKRPASVRVAARRAQAAAAAAQAAQAAATSSQQMRETGNAGAAAAATQPGTLRSRGSMPYSFQDADADELGAVEALTLAARLNTANVRPATAPSQTGTGRTSGSNLPTNVSNVATPINGDVSRVGGAGGMPLVGGGSAAANTTTALGAGNLRVGNRPGVAVCTGVNPPGGAVLDLHARALPTVSSQPQPAAPTRTLMRPSSDLHSPGLARQQQQQQQQQQRSASQTLDVISVLNMPGLRRQVLSLPAQTLVALLCSPAFGSDAEASVLLLVALWLQANKEKVTSEQARAVCGAVRLAALGGFYLSAVLPQLLTEPRVGPAAGKAVISANAKPGGRWFEMRHEELAFLSRYVHAGAAERALLADVARGVYDCSLPWYDMTPRYLGSPAEGFCFEWHIPEQGLRDALSNGTQPHAAFTVNDDISDSDGGSTDGSVAIVPYILCRGLEWHVFVDCQQHHRRNGGGGTCPGGAATGAGSSSVAGVFVYCRVPAALRSPGAGTSGFVGVVPGAGIRLGVHGWRCGRLEEVFVWTFGDETYFVPDAGMGCPSALPLRKRPSSPPGGGGRGGVGGGGATAATDSSTMAWADYLHEGGLRGTLTFLPH</sequence>
<feature type="compositionally biased region" description="Polar residues" evidence="8">
    <location>
        <begin position="702"/>
        <end position="724"/>
    </location>
</feature>
<feature type="region of interest" description="Disordered" evidence="8">
    <location>
        <begin position="441"/>
        <end position="467"/>
    </location>
</feature>
<comment type="subcellular location">
    <subcellularLocation>
        <location evidence="1">Nucleus</location>
    </subcellularLocation>
</comment>
<keyword evidence="6" id="KW-0539">Nucleus</keyword>
<dbReference type="InterPro" id="IPR017930">
    <property type="entry name" value="Myb_dom"/>
</dbReference>
<evidence type="ECO:0000313" key="11">
    <source>
        <dbReference type="EMBL" id="GIL59038.1"/>
    </source>
</evidence>
<feature type="region of interest" description="Disordered" evidence="8">
    <location>
        <begin position="490"/>
        <end position="623"/>
    </location>
</feature>
<feature type="compositionally biased region" description="Polar residues" evidence="8">
    <location>
        <begin position="551"/>
        <end position="564"/>
    </location>
</feature>
<evidence type="ECO:0000259" key="9">
    <source>
        <dbReference type="PROSITE" id="PS50090"/>
    </source>
</evidence>
<evidence type="ECO:0000256" key="5">
    <source>
        <dbReference type="ARBA" id="ARBA00023163"/>
    </source>
</evidence>
<dbReference type="Gene3D" id="1.10.10.60">
    <property type="entry name" value="Homeodomain-like"/>
    <property type="match status" value="1"/>
</dbReference>
<comment type="caution">
    <text evidence="11">The sequence shown here is derived from an EMBL/GenBank/DDBJ whole genome shotgun (WGS) entry which is preliminary data.</text>
</comment>
<feature type="compositionally biased region" description="Polar residues" evidence="8">
    <location>
        <begin position="528"/>
        <end position="538"/>
    </location>
</feature>
<evidence type="ECO:0000259" key="10">
    <source>
        <dbReference type="PROSITE" id="PS51294"/>
    </source>
</evidence>
<feature type="compositionally biased region" description="Low complexity" evidence="8">
    <location>
        <begin position="565"/>
        <end position="578"/>
    </location>
</feature>
<dbReference type="PANTHER" id="PTHR47997:SF11">
    <property type="entry name" value="TRANSCRIPTION FACTOR LAF1"/>
    <property type="match status" value="1"/>
</dbReference>